<name>A0A4Y8LNX9_9BACL</name>
<evidence type="ECO:0000259" key="12">
    <source>
        <dbReference type="PROSITE" id="PS50929"/>
    </source>
</evidence>
<proteinExistence type="predicted"/>
<dbReference type="InterPro" id="IPR011527">
    <property type="entry name" value="ABC1_TM_dom"/>
</dbReference>
<evidence type="ECO:0000256" key="10">
    <source>
        <dbReference type="SAM" id="Phobius"/>
    </source>
</evidence>
<dbReference type="PROSITE" id="PS50929">
    <property type="entry name" value="ABC_TM1F"/>
    <property type="match status" value="1"/>
</dbReference>
<dbReference type="InterPro" id="IPR003439">
    <property type="entry name" value="ABC_transporter-like_ATP-bd"/>
</dbReference>
<keyword evidence="14" id="KW-1185">Reference proteome</keyword>
<dbReference type="PROSITE" id="PS50893">
    <property type="entry name" value="ABC_TRANSPORTER_2"/>
    <property type="match status" value="1"/>
</dbReference>
<keyword evidence="8 10" id="KW-1133">Transmembrane helix</keyword>
<dbReference type="OrthoDB" id="9770415at2"/>
<sequence length="606" mass="68374">MEPILYFAKRLHSFTGMKLYVNLFGTVMVSLLEGIGILLLVPMISMSGIAGVNKEATPLSGMIGALQSVPKQWILPIILVSFVLLVIGQGLLKRSIGIQNVKIHQGFVYHLRSETYRALLQSKWDFFIMRRKSDFINSLTAEIGRVSGGVSVSLQLLASIIFTLIQIGLAFWLSPELTLFVIVCGFALAFLSRKFIQRSKSLGNLTLELSKQYMGGITDQLNGIKDIKINMLERSRLSWLHHMNMKMQQEHGEYFKLKATSQFYYQVASALLVAAFIFLSIQMFEAKVEQLLLVIIIFSRLWPRFTGFQSSLENIASSIPSFNNIIKLQEDCKEATEFSIAEQQGQNVKMITIEKSLECRNVYFRYNRQESQYALQDINLHIPSNRMTAIVGRSGAGKSTLIDILMGLVMPEQGQVIIDGIPLTSDRLLSLRRSISYVPQDPFLFNETIRENLLMVKPHASEKEIWEALEFSVSADFIRRLPQGLDTFIGDRGIRLSGGERQRLVLARAILRNPSILVLDEATSALDTENESKIQEALEQLKGKMTIIVIAHRLSTIRNADQVIVIDQGRIVQKGIFSQLANEKKSMLNHLLEHQAIVWPHASGEE</sequence>
<dbReference type="InterPro" id="IPR039421">
    <property type="entry name" value="Type_1_exporter"/>
</dbReference>
<evidence type="ECO:0000256" key="3">
    <source>
        <dbReference type="ARBA" id="ARBA00022475"/>
    </source>
</evidence>
<dbReference type="InterPro" id="IPR027417">
    <property type="entry name" value="P-loop_NTPase"/>
</dbReference>
<dbReference type="PANTHER" id="PTHR24221">
    <property type="entry name" value="ATP-BINDING CASSETTE SUB-FAMILY B"/>
    <property type="match status" value="1"/>
</dbReference>
<evidence type="ECO:0000256" key="7">
    <source>
        <dbReference type="ARBA" id="ARBA00022840"/>
    </source>
</evidence>
<keyword evidence="4 10" id="KW-0812">Transmembrane</keyword>
<evidence type="ECO:0000256" key="9">
    <source>
        <dbReference type="ARBA" id="ARBA00023136"/>
    </source>
</evidence>
<keyword evidence="6" id="KW-0645">Protease</keyword>
<organism evidence="13 14">
    <name type="scientific">Cohnella luojiensis</name>
    <dbReference type="NCBI Taxonomy" id="652876"/>
    <lineage>
        <taxon>Bacteria</taxon>
        <taxon>Bacillati</taxon>
        <taxon>Bacillota</taxon>
        <taxon>Bacilli</taxon>
        <taxon>Bacillales</taxon>
        <taxon>Paenibacillaceae</taxon>
        <taxon>Cohnella</taxon>
    </lineage>
</organism>
<keyword evidence="6" id="KW-0378">Hydrolase</keyword>
<evidence type="ECO:0000256" key="5">
    <source>
        <dbReference type="ARBA" id="ARBA00022741"/>
    </source>
</evidence>
<gene>
    <name evidence="13" type="ORF">E2980_21420</name>
</gene>
<dbReference type="EMBL" id="SOMN01000044">
    <property type="protein sequence ID" value="TFE22632.1"/>
    <property type="molecule type" value="Genomic_DNA"/>
</dbReference>
<feature type="domain" description="ABC transmembrane type-1" evidence="12">
    <location>
        <begin position="23"/>
        <end position="317"/>
    </location>
</feature>
<dbReference type="Pfam" id="PF00005">
    <property type="entry name" value="ABC_tran"/>
    <property type="match status" value="1"/>
</dbReference>
<evidence type="ECO:0000313" key="13">
    <source>
        <dbReference type="EMBL" id="TFE22632.1"/>
    </source>
</evidence>
<comment type="subcellular location">
    <subcellularLocation>
        <location evidence="1">Cell membrane</location>
        <topology evidence="1">Multi-pass membrane protein</topology>
    </subcellularLocation>
</comment>
<feature type="transmembrane region" description="Helical" evidence="10">
    <location>
        <begin position="154"/>
        <end position="173"/>
    </location>
</feature>
<evidence type="ECO:0000313" key="14">
    <source>
        <dbReference type="Proteomes" id="UP000297900"/>
    </source>
</evidence>
<dbReference type="Gene3D" id="1.20.1560.10">
    <property type="entry name" value="ABC transporter type 1, transmembrane domain"/>
    <property type="match status" value="1"/>
</dbReference>
<dbReference type="GO" id="GO:0005886">
    <property type="term" value="C:plasma membrane"/>
    <property type="evidence" value="ECO:0007669"/>
    <property type="project" value="UniProtKB-SubCell"/>
</dbReference>
<dbReference type="PROSITE" id="PS00211">
    <property type="entry name" value="ABC_TRANSPORTER_1"/>
    <property type="match status" value="1"/>
</dbReference>
<dbReference type="SUPFAM" id="SSF90123">
    <property type="entry name" value="ABC transporter transmembrane region"/>
    <property type="match status" value="1"/>
</dbReference>
<feature type="transmembrane region" description="Helical" evidence="10">
    <location>
        <begin position="73"/>
        <end position="92"/>
    </location>
</feature>
<keyword evidence="2" id="KW-0813">Transport</keyword>
<feature type="transmembrane region" description="Helical" evidence="10">
    <location>
        <begin position="179"/>
        <end position="196"/>
    </location>
</feature>
<comment type="caution">
    <text evidence="13">The sequence shown here is derived from an EMBL/GenBank/DDBJ whole genome shotgun (WGS) entry which is preliminary data.</text>
</comment>
<dbReference type="SUPFAM" id="SSF52540">
    <property type="entry name" value="P-loop containing nucleoside triphosphate hydrolases"/>
    <property type="match status" value="1"/>
</dbReference>
<evidence type="ECO:0000259" key="11">
    <source>
        <dbReference type="PROSITE" id="PS50893"/>
    </source>
</evidence>
<dbReference type="GO" id="GO:0008234">
    <property type="term" value="F:cysteine-type peptidase activity"/>
    <property type="evidence" value="ECO:0007669"/>
    <property type="project" value="UniProtKB-KW"/>
</dbReference>
<accession>A0A4Y8LNX9</accession>
<dbReference type="Gene3D" id="3.40.50.300">
    <property type="entry name" value="P-loop containing nucleotide triphosphate hydrolases"/>
    <property type="match status" value="1"/>
</dbReference>
<dbReference type="InterPro" id="IPR036640">
    <property type="entry name" value="ABC1_TM_sf"/>
</dbReference>
<dbReference type="GO" id="GO:0140359">
    <property type="term" value="F:ABC-type transporter activity"/>
    <property type="evidence" value="ECO:0007669"/>
    <property type="project" value="InterPro"/>
</dbReference>
<evidence type="ECO:0000256" key="4">
    <source>
        <dbReference type="ARBA" id="ARBA00022692"/>
    </source>
</evidence>
<dbReference type="GO" id="GO:0005524">
    <property type="term" value="F:ATP binding"/>
    <property type="evidence" value="ECO:0007669"/>
    <property type="project" value="UniProtKB-KW"/>
</dbReference>
<dbReference type="Proteomes" id="UP000297900">
    <property type="component" value="Unassembled WGS sequence"/>
</dbReference>
<evidence type="ECO:0000256" key="8">
    <source>
        <dbReference type="ARBA" id="ARBA00022989"/>
    </source>
</evidence>
<feature type="domain" description="ABC transporter" evidence="11">
    <location>
        <begin position="357"/>
        <end position="593"/>
    </location>
</feature>
<dbReference type="InterPro" id="IPR003593">
    <property type="entry name" value="AAA+_ATPase"/>
</dbReference>
<protein>
    <submittedName>
        <fullName evidence="13">ABC transporter ATP-binding protein</fullName>
    </submittedName>
</protein>
<dbReference type="PANTHER" id="PTHR24221:SF654">
    <property type="entry name" value="ATP-BINDING CASSETTE SUB-FAMILY B MEMBER 6"/>
    <property type="match status" value="1"/>
</dbReference>
<dbReference type="AlphaFoldDB" id="A0A4Y8LNX9"/>
<keyword evidence="9 10" id="KW-0472">Membrane</keyword>
<dbReference type="RefSeq" id="WP_135154292.1">
    <property type="nucleotide sequence ID" value="NZ_SOMN01000044.1"/>
</dbReference>
<reference evidence="13 14" key="1">
    <citation type="submission" date="2019-03" db="EMBL/GenBank/DDBJ databases">
        <title>Cohnella endophytica sp. nov., a novel endophytic bacterium isolated from bark of Sonneratia apetala.</title>
        <authorList>
            <person name="Tuo L."/>
        </authorList>
    </citation>
    <scope>NUCLEOTIDE SEQUENCE [LARGE SCALE GENOMIC DNA]</scope>
    <source>
        <strain evidence="13 14">CCTCC AB 208254</strain>
    </source>
</reference>
<dbReference type="SMART" id="SM00382">
    <property type="entry name" value="AAA"/>
    <property type="match status" value="1"/>
</dbReference>
<evidence type="ECO:0000256" key="2">
    <source>
        <dbReference type="ARBA" id="ARBA00022448"/>
    </source>
</evidence>
<feature type="transmembrane region" description="Helical" evidence="10">
    <location>
        <begin position="263"/>
        <end position="284"/>
    </location>
</feature>
<evidence type="ECO:0000256" key="1">
    <source>
        <dbReference type="ARBA" id="ARBA00004651"/>
    </source>
</evidence>
<dbReference type="Pfam" id="PF00664">
    <property type="entry name" value="ABC_membrane"/>
    <property type="match status" value="1"/>
</dbReference>
<keyword evidence="6" id="KW-0788">Thiol protease</keyword>
<feature type="transmembrane region" description="Helical" evidence="10">
    <location>
        <begin position="20"/>
        <end position="53"/>
    </location>
</feature>
<keyword evidence="3" id="KW-1003">Cell membrane</keyword>
<evidence type="ECO:0000256" key="6">
    <source>
        <dbReference type="ARBA" id="ARBA00022807"/>
    </source>
</evidence>
<keyword evidence="5" id="KW-0547">Nucleotide-binding</keyword>
<keyword evidence="7 13" id="KW-0067">ATP-binding</keyword>
<dbReference type="InterPro" id="IPR017871">
    <property type="entry name" value="ABC_transporter-like_CS"/>
</dbReference>
<dbReference type="GO" id="GO:0016887">
    <property type="term" value="F:ATP hydrolysis activity"/>
    <property type="evidence" value="ECO:0007669"/>
    <property type="project" value="InterPro"/>
</dbReference>
<dbReference type="FunFam" id="3.40.50.300:FF:000299">
    <property type="entry name" value="ABC transporter ATP-binding protein/permease"/>
    <property type="match status" value="1"/>
</dbReference>
<dbReference type="GO" id="GO:0034040">
    <property type="term" value="F:ATPase-coupled lipid transmembrane transporter activity"/>
    <property type="evidence" value="ECO:0007669"/>
    <property type="project" value="TreeGrafter"/>
</dbReference>